<dbReference type="EMBL" id="RBNJ01007570">
    <property type="protein sequence ID" value="RUS27892.1"/>
    <property type="molecule type" value="Genomic_DNA"/>
</dbReference>
<proteinExistence type="predicted"/>
<sequence length="176" mass="19934">MSLHVNYSEQTLEITLQGTDEIVRVETSISIPLAHVKLPIEVHPTEATTILNSTLTKDLPGTSFTPSPPFPPEAPLTPFPPLHHFLPQTDIYTTGPFFAHGTSTFFSMRHPDRTIAVNIDHSRYRKFVLEVEAGKTPEHVRDEITHAVEEALEWDRIHRRAKEENDRLEAQVVDAL</sequence>
<protein>
    <submittedName>
        <fullName evidence="1">Uncharacterized protein</fullName>
    </submittedName>
</protein>
<organism evidence="1 2">
    <name type="scientific">Jimgerdemannia flammicorona</name>
    <dbReference type="NCBI Taxonomy" id="994334"/>
    <lineage>
        <taxon>Eukaryota</taxon>
        <taxon>Fungi</taxon>
        <taxon>Fungi incertae sedis</taxon>
        <taxon>Mucoromycota</taxon>
        <taxon>Mucoromycotina</taxon>
        <taxon>Endogonomycetes</taxon>
        <taxon>Endogonales</taxon>
        <taxon>Endogonaceae</taxon>
        <taxon>Jimgerdemannia</taxon>
    </lineage>
</organism>
<evidence type="ECO:0000313" key="1">
    <source>
        <dbReference type="EMBL" id="RUS27892.1"/>
    </source>
</evidence>
<accession>A0A433QDR0</accession>
<reference evidence="1 2" key="1">
    <citation type="journal article" date="2018" name="New Phytol.">
        <title>Phylogenomics of Endogonaceae and evolution of mycorrhizas within Mucoromycota.</title>
        <authorList>
            <person name="Chang Y."/>
            <person name="Desiro A."/>
            <person name="Na H."/>
            <person name="Sandor L."/>
            <person name="Lipzen A."/>
            <person name="Clum A."/>
            <person name="Barry K."/>
            <person name="Grigoriev I.V."/>
            <person name="Martin F.M."/>
            <person name="Stajich J.E."/>
            <person name="Smith M.E."/>
            <person name="Bonito G."/>
            <person name="Spatafora J.W."/>
        </authorList>
    </citation>
    <scope>NUCLEOTIDE SEQUENCE [LARGE SCALE GENOMIC DNA]</scope>
    <source>
        <strain evidence="1 2">AD002</strain>
    </source>
</reference>
<name>A0A433QDR0_9FUNG</name>
<keyword evidence="2" id="KW-1185">Reference proteome</keyword>
<comment type="caution">
    <text evidence="1">The sequence shown here is derived from an EMBL/GenBank/DDBJ whole genome shotgun (WGS) entry which is preliminary data.</text>
</comment>
<evidence type="ECO:0000313" key="2">
    <source>
        <dbReference type="Proteomes" id="UP000274822"/>
    </source>
</evidence>
<gene>
    <name evidence="1" type="ORF">BC938DRAFT_482600</name>
</gene>
<dbReference type="AlphaFoldDB" id="A0A433QDR0"/>
<dbReference type="Proteomes" id="UP000274822">
    <property type="component" value="Unassembled WGS sequence"/>
</dbReference>